<dbReference type="Pfam" id="PF00646">
    <property type="entry name" value="F-box"/>
    <property type="match status" value="1"/>
</dbReference>
<dbReference type="Pfam" id="PF07734">
    <property type="entry name" value="FBA_1"/>
    <property type="match status" value="1"/>
</dbReference>
<dbReference type="EMBL" id="JAATIP010000044">
    <property type="protein sequence ID" value="KAF4385812.1"/>
    <property type="molecule type" value="Genomic_DNA"/>
</dbReference>
<evidence type="ECO:0000313" key="2">
    <source>
        <dbReference type="EMBL" id="KAF4385812.1"/>
    </source>
</evidence>
<feature type="domain" description="F-box" evidence="1">
    <location>
        <begin position="16"/>
        <end position="56"/>
    </location>
</feature>
<organism evidence="3 5">
    <name type="scientific">Cannabis sativa</name>
    <name type="common">Hemp</name>
    <name type="synonym">Marijuana</name>
    <dbReference type="NCBI Taxonomy" id="3483"/>
    <lineage>
        <taxon>Eukaryota</taxon>
        <taxon>Viridiplantae</taxon>
        <taxon>Streptophyta</taxon>
        <taxon>Embryophyta</taxon>
        <taxon>Tracheophyta</taxon>
        <taxon>Spermatophyta</taxon>
        <taxon>Magnoliopsida</taxon>
        <taxon>eudicotyledons</taxon>
        <taxon>Gunneridae</taxon>
        <taxon>Pentapetalae</taxon>
        <taxon>rosids</taxon>
        <taxon>fabids</taxon>
        <taxon>Rosales</taxon>
        <taxon>Cannabaceae</taxon>
        <taxon>Cannabis</taxon>
    </lineage>
</organism>
<dbReference type="SUPFAM" id="SSF81383">
    <property type="entry name" value="F-box domain"/>
    <property type="match status" value="1"/>
</dbReference>
<dbReference type="AlphaFoldDB" id="A0A7J6HRS2"/>
<gene>
    <name evidence="2" type="ORF">F8388_010368</name>
    <name evidence="3" type="ORF">G4B88_027178</name>
</gene>
<comment type="caution">
    <text evidence="3">The sequence shown here is derived from an EMBL/GenBank/DDBJ whole genome shotgun (WGS) entry which is preliminary data.</text>
</comment>
<evidence type="ECO:0000313" key="5">
    <source>
        <dbReference type="Proteomes" id="UP000583929"/>
    </source>
</evidence>
<dbReference type="PANTHER" id="PTHR31672">
    <property type="entry name" value="BNACNNG10540D PROTEIN"/>
    <property type="match status" value="1"/>
</dbReference>
<keyword evidence="5" id="KW-1185">Reference proteome</keyword>
<proteinExistence type="predicted"/>
<name>A0A7J6HRS2_CANSA</name>
<dbReference type="Gene3D" id="1.20.1280.50">
    <property type="match status" value="1"/>
</dbReference>
<dbReference type="Proteomes" id="UP000525078">
    <property type="component" value="Unassembled WGS sequence"/>
</dbReference>
<dbReference type="SMART" id="SM00256">
    <property type="entry name" value="FBOX"/>
    <property type="match status" value="1"/>
</dbReference>
<dbReference type="CDD" id="cd22157">
    <property type="entry name" value="F-box_AtFBW1-like"/>
    <property type="match status" value="1"/>
</dbReference>
<dbReference type="EMBL" id="JAATIQ010000033">
    <property type="protein sequence ID" value="KAF4397438.1"/>
    <property type="molecule type" value="Genomic_DNA"/>
</dbReference>
<dbReference type="NCBIfam" id="TIGR01640">
    <property type="entry name" value="F_box_assoc_1"/>
    <property type="match status" value="1"/>
</dbReference>
<sequence length="397" mass="46459">MATVKFVKRVGLDPYLPEETIEEILLRLPHESLITFKLVSKSWYNLIKSDYFIRKNLDHHHHNNATITTALILARNSDFPSFIKSPQHIIPISWVNHIDDHDHSLRIHSLKQLNLPPNPSELLVKGLHCNGIICFPYKYKSKIIFCNPTLRQCKILDTPVLPKFLFIAHGFGYDKRTNLYKYVMISLSTPSNSNSTFRVQICSLSTTTSSCSSNTWREIDIEPYKNVLVSPHHEGVYFKSFYYWIIHGIKIKGIISFDMCSEKFSIISPPQIEEKIYRPIKLTVWKEELVLFTRNRESLLCVPSFSLDMWVMVVNNDITSSNNGSNSWRKHLTISLTEWYVFYSPLDFWNHEELLIKPSNEAMVSYNIRTKKIRRLDISKYWSRLTLYSKSLVSFNN</sequence>
<evidence type="ECO:0000259" key="1">
    <source>
        <dbReference type="PROSITE" id="PS50181"/>
    </source>
</evidence>
<dbReference type="PROSITE" id="PS50181">
    <property type="entry name" value="FBOX"/>
    <property type="match status" value="1"/>
</dbReference>
<reference evidence="4 5" key="1">
    <citation type="journal article" date="2020" name="bioRxiv">
        <title>Sequence and annotation of 42 cannabis genomes reveals extensive copy number variation in cannabinoid synthesis and pathogen resistance genes.</title>
        <authorList>
            <person name="Mckernan K.J."/>
            <person name="Helbert Y."/>
            <person name="Kane L.T."/>
            <person name="Ebling H."/>
            <person name="Zhang L."/>
            <person name="Liu B."/>
            <person name="Eaton Z."/>
            <person name="Mclaughlin S."/>
            <person name="Kingan S."/>
            <person name="Baybayan P."/>
            <person name="Concepcion G."/>
            <person name="Jordan M."/>
            <person name="Riva A."/>
            <person name="Barbazuk W."/>
            <person name="Harkins T."/>
        </authorList>
    </citation>
    <scope>NUCLEOTIDE SEQUENCE [LARGE SCALE GENOMIC DNA]</scope>
    <source>
        <strain evidence="4 5">cv. Jamaican Lion 4</strain>
        <strain evidence="3">Father</strain>
        <strain evidence="2">Mother</strain>
        <tissue evidence="3">Leaf</tissue>
    </source>
</reference>
<dbReference type="InterPro" id="IPR017451">
    <property type="entry name" value="F-box-assoc_interact_dom"/>
</dbReference>
<protein>
    <recommendedName>
        <fullName evidence="1">F-box domain-containing protein</fullName>
    </recommendedName>
</protein>
<accession>A0A7J6HRS2</accession>
<dbReference type="InterPro" id="IPR001810">
    <property type="entry name" value="F-box_dom"/>
</dbReference>
<evidence type="ECO:0000313" key="3">
    <source>
        <dbReference type="EMBL" id="KAF4397438.1"/>
    </source>
</evidence>
<evidence type="ECO:0000313" key="4">
    <source>
        <dbReference type="Proteomes" id="UP000525078"/>
    </source>
</evidence>
<dbReference type="Proteomes" id="UP000583929">
    <property type="component" value="Unassembled WGS sequence"/>
</dbReference>
<dbReference type="InterPro" id="IPR006527">
    <property type="entry name" value="F-box-assoc_dom_typ1"/>
</dbReference>
<dbReference type="PANTHER" id="PTHR31672:SF13">
    <property type="entry name" value="F-BOX PROTEIN CPR30-LIKE"/>
    <property type="match status" value="1"/>
</dbReference>
<dbReference type="InterPro" id="IPR036047">
    <property type="entry name" value="F-box-like_dom_sf"/>
</dbReference>
<dbReference type="InterPro" id="IPR050796">
    <property type="entry name" value="SCF_F-box_component"/>
</dbReference>